<evidence type="ECO:0000256" key="7">
    <source>
        <dbReference type="ARBA" id="ARBA00032272"/>
    </source>
</evidence>
<dbReference type="CDD" id="cd03424">
    <property type="entry name" value="NUDIX_ADPRase_Nudt5_UGPPase_Nudt14"/>
    <property type="match status" value="1"/>
</dbReference>
<dbReference type="Pfam" id="PF00293">
    <property type="entry name" value="NUDIX"/>
    <property type="match status" value="1"/>
</dbReference>
<dbReference type="RefSeq" id="WP_182582690.1">
    <property type="nucleotide sequence ID" value="NZ_JABVCQ010000006.1"/>
</dbReference>
<dbReference type="PROSITE" id="PS51462">
    <property type="entry name" value="NUDIX"/>
    <property type="match status" value="1"/>
</dbReference>
<protein>
    <recommendedName>
        <fullName evidence="4">GDP-mannose pyrophosphatase</fullName>
    </recommendedName>
    <alternativeName>
        <fullName evidence="6">GDP-mannose hydrolase</fullName>
    </alternativeName>
    <alternativeName>
        <fullName evidence="7">GDPMK</fullName>
    </alternativeName>
</protein>
<feature type="domain" description="Nudix hydrolase" evidence="8">
    <location>
        <begin position="41"/>
        <end position="170"/>
    </location>
</feature>
<evidence type="ECO:0000256" key="2">
    <source>
        <dbReference type="ARBA" id="ARBA00001946"/>
    </source>
</evidence>
<evidence type="ECO:0000256" key="5">
    <source>
        <dbReference type="ARBA" id="ARBA00022801"/>
    </source>
</evidence>
<evidence type="ECO:0000256" key="4">
    <source>
        <dbReference type="ARBA" id="ARBA00016377"/>
    </source>
</evidence>
<dbReference type="PANTHER" id="PTHR11839">
    <property type="entry name" value="UDP/ADP-SUGAR PYROPHOSPHATASE"/>
    <property type="match status" value="1"/>
</dbReference>
<dbReference type="GO" id="GO:0006753">
    <property type="term" value="P:nucleoside phosphate metabolic process"/>
    <property type="evidence" value="ECO:0007669"/>
    <property type="project" value="TreeGrafter"/>
</dbReference>
<dbReference type="InterPro" id="IPR015797">
    <property type="entry name" value="NUDIX_hydrolase-like_dom_sf"/>
</dbReference>
<evidence type="ECO:0000256" key="1">
    <source>
        <dbReference type="ARBA" id="ARBA00000847"/>
    </source>
</evidence>
<dbReference type="GO" id="GO:0005829">
    <property type="term" value="C:cytosol"/>
    <property type="evidence" value="ECO:0007669"/>
    <property type="project" value="TreeGrafter"/>
</dbReference>
<dbReference type="GO" id="GO:0016787">
    <property type="term" value="F:hydrolase activity"/>
    <property type="evidence" value="ECO:0007669"/>
    <property type="project" value="UniProtKB-KW"/>
</dbReference>
<reference evidence="9 10" key="1">
    <citation type="journal article" date="2020" name="Arch. Microbiol.">
        <title>The genome sequence of the giant phototrophic gammaproteobacterium Thiospirillum jenense gives insight into its physiological properties and phylogenetic relationships.</title>
        <authorList>
            <person name="Imhoff J.F."/>
            <person name="Meyer T.E."/>
            <person name="Kyndt J.A."/>
        </authorList>
    </citation>
    <scope>NUCLEOTIDE SEQUENCE [LARGE SCALE GENOMIC DNA]</scope>
    <source>
        <strain evidence="9 10">DSM 216</strain>
    </source>
</reference>
<organism evidence="9 10">
    <name type="scientific">Thiospirillum jenense</name>
    <dbReference type="NCBI Taxonomy" id="1653858"/>
    <lineage>
        <taxon>Bacteria</taxon>
        <taxon>Pseudomonadati</taxon>
        <taxon>Pseudomonadota</taxon>
        <taxon>Gammaproteobacteria</taxon>
        <taxon>Chromatiales</taxon>
        <taxon>Chromatiaceae</taxon>
        <taxon>Thiospirillum</taxon>
    </lineage>
</organism>
<comment type="cofactor">
    <cofactor evidence="2">
        <name>Mg(2+)</name>
        <dbReference type="ChEBI" id="CHEBI:18420"/>
    </cofactor>
</comment>
<dbReference type="GO" id="GO:0019693">
    <property type="term" value="P:ribose phosphate metabolic process"/>
    <property type="evidence" value="ECO:0007669"/>
    <property type="project" value="TreeGrafter"/>
</dbReference>
<evidence type="ECO:0000259" key="8">
    <source>
        <dbReference type="PROSITE" id="PS51462"/>
    </source>
</evidence>
<sequence length="184" mass="20222">MALNDTAPPAFQTLIYQGKVVTLALETVQLPTGQRVELEIVHHPGGAAVVALDAQLQLCLLRQYRHAGGGWLWELPAGKRDDGEPPLQTAQRELAEEAGITAAQWSELGWLHSSPGVFDEVIYVYLARDLTPTAMAHGSGEVIEVHWLPLVEVWNWCQNGQITDAKTLIGICRTVAHLQICQMN</sequence>
<dbReference type="EMBL" id="JABVCQ010000006">
    <property type="protein sequence ID" value="MBB1125385.1"/>
    <property type="molecule type" value="Genomic_DNA"/>
</dbReference>
<dbReference type="SUPFAM" id="SSF55811">
    <property type="entry name" value="Nudix"/>
    <property type="match status" value="1"/>
</dbReference>
<dbReference type="InterPro" id="IPR000086">
    <property type="entry name" value="NUDIX_hydrolase_dom"/>
</dbReference>
<evidence type="ECO:0000256" key="6">
    <source>
        <dbReference type="ARBA" id="ARBA00032162"/>
    </source>
</evidence>
<comment type="catalytic activity">
    <reaction evidence="1">
        <text>GDP-alpha-D-mannose + H2O = alpha-D-mannose 1-phosphate + GMP + 2 H(+)</text>
        <dbReference type="Rhea" id="RHEA:27978"/>
        <dbReference type="ChEBI" id="CHEBI:15377"/>
        <dbReference type="ChEBI" id="CHEBI:15378"/>
        <dbReference type="ChEBI" id="CHEBI:57527"/>
        <dbReference type="ChEBI" id="CHEBI:58115"/>
        <dbReference type="ChEBI" id="CHEBI:58409"/>
    </reaction>
</comment>
<dbReference type="InterPro" id="IPR020084">
    <property type="entry name" value="NUDIX_hydrolase_CS"/>
</dbReference>
<dbReference type="Proteomes" id="UP000548632">
    <property type="component" value="Unassembled WGS sequence"/>
</dbReference>
<evidence type="ECO:0000256" key="3">
    <source>
        <dbReference type="ARBA" id="ARBA00007275"/>
    </source>
</evidence>
<keyword evidence="5 9" id="KW-0378">Hydrolase</keyword>
<comment type="similarity">
    <text evidence="3">Belongs to the Nudix hydrolase family. NudK subfamily.</text>
</comment>
<gene>
    <name evidence="9" type="ORF">HUK38_03955</name>
</gene>
<accession>A0A839H6J4</accession>
<proteinExistence type="inferred from homology"/>
<dbReference type="AlphaFoldDB" id="A0A839H6J4"/>
<dbReference type="PROSITE" id="PS00893">
    <property type="entry name" value="NUDIX_BOX"/>
    <property type="match status" value="1"/>
</dbReference>
<dbReference type="PANTHER" id="PTHR11839:SF18">
    <property type="entry name" value="NUDIX HYDROLASE DOMAIN-CONTAINING PROTEIN"/>
    <property type="match status" value="1"/>
</dbReference>
<dbReference type="Gene3D" id="3.90.79.10">
    <property type="entry name" value="Nucleoside Triphosphate Pyrophosphohydrolase"/>
    <property type="match status" value="1"/>
</dbReference>
<evidence type="ECO:0000313" key="9">
    <source>
        <dbReference type="EMBL" id="MBB1125385.1"/>
    </source>
</evidence>
<keyword evidence="10" id="KW-1185">Reference proteome</keyword>
<name>A0A839H6J4_9GAMM</name>
<comment type="caution">
    <text evidence="9">The sequence shown here is derived from an EMBL/GenBank/DDBJ whole genome shotgun (WGS) entry which is preliminary data.</text>
</comment>
<evidence type="ECO:0000313" key="10">
    <source>
        <dbReference type="Proteomes" id="UP000548632"/>
    </source>
</evidence>